<feature type="transmembrane region" description="Helical" evidence="1">
    <location>
        <begin position="106"/>
        <end position="127"/>
    </location>
</feature>
<keyword evidence="3" id="KW-1185">Reference proteome</keyword>
<feature type="transmembrane region" description="Helical" evidence="1">
    <location>
        <begin position="133"/>
        <end position="159"/>
    </location>
</feature>
<keyword evidence="1" id="KW-0472">Membrane</keyword>
<dbReference type="AlphaFoldDB" id="A0A410Q9L3"/>
<dbReference type="Pfam" id="PF17099">
    <property type="entry name" value="TrpP"/>
    <property type="match status" value="1"/>
</dbReference>
<dbReference type="EMBL" id="CP035282">
    <property type="protein sequence ID" value="QAT60656.1"/>
    <property type="molecule type" value="Genomic_DNA"/>
</dbReference>
<gene>
    <name evidence="2" type="ORF">EQM13_03220</name>
</gene>
<protein>
    <submittedName>
        <fullName evidence="2">Tryptophan transporter</fullName>
    </submittedName>
</protein>
<evidence type="ECO:0000313" key="2">
    <source>
        <dbReference type="EMBL" id="QAT60656.1"/>
    </source>
</evidence>
<keyword evidence="1" id="KW-0812">Transmembrane</keyword>
<feature type="transmembrane region" description="Helical" evidence="1">
    <location>
        <begin position="52"/>
        <end position="71"/>
    </location>
</feature>
<dbReference type="Gene3D" id="1.10.1760.20">
    <property type="match status" value="1"/>
</dbReference>
<proteinExistence type="predicted"/>
<keyword evidence="1" id="KW-1133">Transmembrane helix</keyword>
<dbReference type="Proteomes" id="UP000287969">
    <property type="component" value="Chromosome"/>
</dbReference>
<dbReference type="OrthoDB" id="2243651at2"/>
<dbReference type="KEGG" id="spoa:EQM13_03220"/>
<reference evidence="3" key="1">
    <citation type="submission" date="2019-01" db="EMBL/GenBank/DDBJ databases">
        <title>Draft genomes of a novel of Sporanaerobacter strains.</title>
        <authorList>
            <person name="Ma S."/>
        </authorList>
    </citation>
    <scope>NUCLEOTIDE SEQUENCE [LARGE SCALE GENOMIC DNA]</scope>
    <source>
        <strain evidence="3">NJN-17</strain>
    </source>
</reference>
<evidence type="ECO:0000313" key="3">
    <source>
        <dbReference type="Proteomes" id="UP000287969"/>
    </source>
</evidence>
<sequence>MNLRKNILTALLVAIGYVLHQIVPGTIGGMKMDMMLAVLFVSLLINPKFKNAILTGILGGIVTAMTTTFPGGQIPSIIEKIITCIAVYLMIKGTEKVSHKNIRAGVIAFVGTIISGTIFLGSASFMAGLPAPFVLLFTSIVIPTSITNIFVTLIIYKVVKIAIKATRFNAAD</sequence>
<accession>A0A410Q9L3</accession>
<feature type="transmembrane region" description="Helical" evidence="1">
    <location>
        <begin position="7"/>
        <end position="23"/>
    </location>
</feature>
<dbReference type="InterPro" id="IPR031360">
    <property type="entry name" value="TrpP"/>
</dbReference>
<name>A0A410Q9L3_9FIRM</name>
<dbReference type="RefSeq" id="WP_114218255.1">
    <property type="nucleotide sequence ID" value="NZ_CP035282.1"/>
</dbReference>
<evidence type="ECO:0000256" key="1">
    <source>
        <dbReference type="SAM" id="Phobius"/>
    </source>
</evidence>
<organism evidence="2 3">
    <name type="scientific">Acidilutibacter cellobiosedens</name>
    <dbReference type="NCBI Taxonomy" id="2507161"/>
    <lineage>
        <taxon>Bacteria</taxon>
        <taxon>Bacillati</taxon>
        <taxon>Bacillota</taxon>
        <taxon>Tissierellia</taxon>
        <taxon>Tissierellales</taxon>
        <taxon>Acidilutibacteraceae</taxon>
        <taxon>Acidilutibacter</taxon>
    </lineage>
</organism>